<keyword evidence="1" id="KW-1133">Transmembrane helix</keyword>
<keyword evidence="4" id="KW-1185">Reference proteome</keyword>
<protein>
    <recommendedName>
        <fullName evidence="2">Uncharacterized protein YyaB-like PH domain-containing protein</fullName>
    </recommendedName>
</protein>
<feature type="transmembrane region" description="Helical" evidence="1">
    <location>
        <begin position="19"/>
        <end position="36"/>
    </location>
</feature>
<keyword evidence="1" id="KW-0812">Transmembrane</keyword>
<dbReference type="EMBL" id="CP010070">
    <property type="protein sequence ID" value="AIZ56161.1"/>
    <property type="molecule type" value="Genomic_DNA"/>
</dbReference>
<accession>A0A0A7LF95</accession>
<keyword evidence="1" id="KW-0472">Membrane</keyword>
<feature type="domain" description="Uncharacterized protein YyaB-like PH" evidence="2">
    <location>
        <begin position="62"/>
        <end position="140"/>
    </location>
</feature>
<name>A0A0A7LF95_9ARCH</name>
<dbReference type="Proteomes" id="UP000030787">
    <property type="component" value="Chromosome"/>
</dbReference>
<dbReference type="GO" id="GO:0030153">
    <property type="term" value="P:bacteriocin immunity"/>
    <property type="evidence" value="ECO:0007669"/>
    <property type="project" value="InterPro"/>
</dbReference>
<dbReference type="Pfam" id="PF06713">
    <property type="entry name" value="bPH_4"/>
    <property type="match status" value="1"/>
</dbReference>
<sequence>MADANIYAENWDYWNVRRILAIACGVFFIFALLMGGVGIEKILGIVALLIFYVFLFLLFRERYTVEFDRLIIRRYFKDREIMYTSIRRIEKMSDINKGYKYDFSTWKSIEITYIDINGKEKLVIVSPGKIKEFYSDLESKLPDPSVIKKKQDA</sequence>
<dbReference type="HOGENOM" id="CLU_1709028_0_0_2"/>
<organism evidence="3 4">
    <name type="scientific">Candidatus Methanoplasma termitum</name>
    <dbReference type="NCBI Taxonomy" id="1577791"/>
    <lineage>
        <taxon>Archaea</taxon>
        <taxon>Methanobacteriati</taxon>
        <taxon>Thermoplasmatota</taxon>
        <taxon>Thermoplasmata</taxon>
        <taxon>Methanomassiliicoccales</taxon>
        <taxon>Methanomassiliicoccaceae</taxon>
        <taxon>Candidatus Methanoplasma</taxon>
    </lineage>
</organism>
<evidence type="ECO:0000313" key="4">
    <source>
        <dbReference type="Proteomes" id="UP000030787"/>
    </source>
</evidence>
<evidence type="ECO:0000259" key="2">
    <source>
        <dbReference type="Pfam" id="PF06713"/>
    </source>
</evidence>
<proteinExistence type="predicted"/>
<gene>
    <name evidence="3" type="ORF">Mpt1_c02610</name>
</gene>
<reference evidence="3 4" key="1">
    <citation type="journal article" date="2014" name="Appl. Environ. Microbiol.">
        <title>Comparative Genome Analysis of 'Candidatus Methanoplasma termitum' Indicates a New Mode of Energy Metabolism in the Seventh Order of Methanogens.</title>
        <authorList>
            <person name="Lang K."/>
            <person name="Schuldes J."/>
            <person name="Klingl A."/>
            <person name="Poehlein A."/>
            <person name="Daniel R."/>
            <person name="Brune A."/>
        </authorList>
    </citation>
    <scope>NUCLEOTIDE SEQUENCE [LARGE SCALE GENOMIC DNA]</scope>
    <source>
        <strain evidence="4">Mpt1</strain>
    </source>
</reference>
<dbReference type="KEGG" id="mear:Mpt1_c02610"/>
<evidence type="ECO:0000256" key="1">
    <source>
        <dbReference type="SAM" id="Phobius"/>
    </source>
</evidence>
<feature type="transmembrane region" description="Helical" evidence="1">
    <location>
        <begin position="42"/>
        <end position="59"/>
    </location>
</feature>
<dbReference type="AlphaFoldDB" id="A0A0A7LF95"/>
<dbReference type="STRING" id="1577791.Mpt1_c02610"/>
<evidence type="ECO:0000313" key="3">
    <source>
        <dbReference type="EMBL" id="AIZ56161.1"/>
    </source>
</evidence>
<dbReference type="InterPro" id="IPR009589">
    <property type="entry name" value="PH_YyaB-like"/>
</dbReference>